<reference evidence="1" key="1">
    <citation type="journal article" date="2021" name="Microorganisms">
        <title>Phylogenomic Reconstruction and Metabolic Potential of the Genus Aminobacter.</title>
        <authorList>
            <person name="Artuso I."/>
            <person name="Turrini P."/>
            <person name="Pirolo M."/>
            <person name="Lugli G.A."/>
            <person name="Ventura M."/>
            <person name="Visca P."/>
        </authorList>
    </citation>
    <scope>NUCLEOTIDE SEQUENCE</scope>
    <source>
        <strain evidence="1">LMG 26462</strain>
    </source>
</reference>
<keyword evidence="2" id="KW-1185">Reference proteome</keyword>
<dbReference type="AlphaFoldDB" id="A0A9X1A6W0"/>
<evidence type="ECO:0000313" key="2">
    <source>
        <dbReference type="Proteomes" id="UP001138921"/>
    </source>
</evidence>
<sequence length="165" mass="18563">MTATDDVAISSAATTAAFPTGYLDPIHLSIPGFISSIKMLDPERFRSQLGWDESAVLPEAMPTRWADIGGLMQFNSKADQAYTAKFVFYKMPLALSADNLTNFLTDRYPTLLRRVCLMFASEERKEFDSMDRHEIKAMSLIEDIKKESDMGMRGLEADFGWEGND</sequence>
<dbReference type="EMBL" id="JAFLWW010000001">
    <property type="protein sequence ID" value="MBT1154373.1"/>
    <property type="molecule type" value="Genomic_DNA"/>
</dbReference>
<gene>
    <name evidence="1" type="ORF">J1C56_02080</name>
</gene>
<comment type="caution">
    <text evidence="1">The sequence shown here is derived from an EMBL/GenBank/DDBJ whole genome shotgun (WGS) entry which is preliminary data.</text>
</comment>
<organism evidence="1 2">
    <name type="scientific">Aminobacter anthyllidis</name>
    <dbReference type="NCBI Taxonomy" id="1035067"/>
    <lineage>
        <taxon>Bacteria</taxon>
        <taxon>Pseudomonadati</taxon>
        <taxon>Pseudomonadota</taxon>
        <taxon>Alphaproteobacteria</taxon>
        <taxon>Hyphomicrobiales</taxon>
        <taxon>Phyllobacteriaceae</taxon>
        <taxon>Aminobacter</taxon>
    </lineage>
</organism>
<protein>
    <submittedName>
        <fullName evidence="1">Uncharacterized protein</fullName>
    </submittedName>
</protein>
<accession>A0A9X1A6W0</accession>
<proteinExistence type="predicted"/>
<dbReference type="InterPro" id="IPR056209">
    <property type="entry name" value="SU10_adaptor"/>
</dbReference>
<reference evidence="1" key="2">
    <citation type="submission" date="2021-03" db="EMBL/GenBank/DDBJ databases">
        <authorList>
            <person name="Artuso I."/>
            <person name="Turrini P."/>
            <person name="Pirolo M."/>
            <person name="Lugli G.A."/>
            <person name="Ventura M."/>
            <person name="Visca P."/>
        </authorList>
    </citation>
    <scope>NUCLEOTIDE SEQUENCE</scope>
    <source>
        <strain evidence="1">LMG 26462</strain>
    </source>
</reference>
<dbReference type="Pfam" id="PF24175">
    <property type="entry name" value="SU10_adaptor"/>
    <property type="match status" value="1"/>
</dbReference>
<evidence type="ECO:0000313" key="1">
    <source>
        <dbReference type="EMBL" id="MBT1154373.1"/>
    </source>
</evidence>
<dbReference type="Proteomes" id="UP001138921">
    <property type="component" value="Unassembled WGS sequence"/>
</dbReference>
<name>A0A9X1A6W0_9HYPH</name>